<evidence type="ECO:0000313" key="2">
    <source>
        <dbReference type="EMBL" id="MEJ5219367.1"/>
    </source>
</evidence>
<comment type="caution">
    <text evidence="2">The sequence shown here is derived from an EMBL/GenBank/DDBJ whole genome shotgun (WGS) entry which is preliminary data.</text>
</comment>
<evidence type="ECO:0000256" key="1">
    <source>
        <dbReference type="ARBA" id="ARBA00006479"/>
    </source>
</evidence>
<organism evidence="2 3">
    <name type="scientific">Cognatishimia coralii</name>
    <dbReference type="NCBI Taxonomy" id="3083254"/>
    <lineage>
        <taxon>Bacteria</taxon>
        <taxon>Pseudomonadati</taxon>
        <taxon>Pseudomonadota</taxon>
        <taxon>Alphaproteobacteria</taxon>
        <taxon>Rhodobacterales</taxon>
        <taxon>Paracoccaceae</taxon>
        <taxon>Cognatishimia</taxon>
    </lineage>
</organism>
<name>A0ABU8QIW2_9RHOB</name>
<protein>
    <submittedName>
        <fullName evidence="2">ROK family protein</fullName>
    </submittedName>
</protein>
<gene>
    <name evidence="2" type="ORF">WG622_14005</name>
</gene>
<dbReference type="CDD" id="cd24073">
    <property type="entry name" value="ASKHA_ATPase_ROK_CYANR"/>
    <property type="match status" value="1"/>
</dbReference>
<dbReference type="RefSeq" id="WP_339404183.1">
    <property type="nucleotide sequence ID" value="NZ_JBBGAZ010000008.1"/>
</dbReference>
<dbReference type="Gene3D" id="1.10.10.10">
    <property type="entry name" value="Winged helix-like DNA-binding domain superfamily/Winged helix DNA-binding domain"/>
    <property type="match status" value="1"/>
</dbReference>
<dbReference type="InterPro" id="IPR043129">
    <property type="entry name" value="ATPase_NBD"/>
</dbReference>
<dbReference type="EMBL" id="JBBGAZ010000008">
    <property type="protein sequence ID" value="MEJ5219367.1"/>
    <property type="molecule type" value="Genomic_DNA"/>
</dbReference>
<dbReference type="PANTHER" id="PTHR18964">
    <property type="entry name" value="ROK (REPRESSOR, ORF, KINASE) FAMILY"/>
    <property type="match status" value="1"/>
</dbReference>
<dbReference type="PANTHER" id="PTHR18964:SF149">
    <property type="entry name" value="BIFUNCTIONAL UDP-N-ACETYLGLUCOSAMINE 2-EPIMERASE_N-ACETYLMANNOSAMINE KINASE"/>
    <property type="match status" value="1"/>
</dbReference>
<dbReference type="InterPro" id="IPR036388">
    <property type="entry name" value="WH-like_DNA-bd_sf"/>
</dbReference>
<proteinExistence type="inferred from homology"/>
<dbReference type="InterPro" id="IPR036390">
    <property type="entry name" value="WH_DNA-bd_sf"/>
</dbReference>
<keyword evidence="3" id="KW-1185">Reference proteome</keyword>
<comment type="similarity">
    <text evidence="1">Belongs to the ROK (NagC/XylR) family.</text>
</comment>
<sequence length="384" mass="41292">MDSIRSAGEIARIDIADATGFSPATVTAITSELLNAGLIEEIIPENKQSQSRRGRPRVAIKLAGRSHLIAGVKLGHKVISVLVLDFEGQDVVSQEFPIANPRMDPAEFVEVMLEAVSKTCESGGFTINDLSGIGLSMAGLIHATDGFVHWSSSLTERNVDMGALMEKASPCPVFIDNDANLVAKAEHLFGVARNLENFIVITIEHGVGMGIIIDGKIYRGIRGCGAELGHTKVQLEGALCQCGQRGCLEAYVGDYAILREAHSVLGEEIHEDVGSLYDAANNGDQLAVSVLDRAARMLALGLANVVNIFDPELIILAGAQMSYRHLYEDKIIDAAKQQVVQIDAEMPPIRVHAWGDLMWAKGAAAYAIDQVSALKVRELSRNAD</sequence>
<evidence type="ECO:0000313" key="3">
    <source>
        <dbReference type="Proteomes" id="UP001368270"/>
    </source>
</evidence>
<dbReference type="Proteomes" id="UP001368270">
    <property type="component" value="Unassembled WGS sequence"/>
</dbReference>
<dbReference type="InterPro" id="IPR000600">
    <property type="entry name" value="ROK"/>
</dbReference>
<dbReference type="InterPro" id="IPR049874">
    <property type="entry name" value="ROK_cs"/>
</dbReference>
<dbReference type="Pfam" id="PF00480">
    <property type="entry name" value="ROK"/>
    <property type="match status" value="1"/>
</dbReference>
<reference evidence="2 3" key="1">
    <citation type="submission" date="2024-03" db="EMBL/GenBank/DDBJ databases">
        <title>Cognatishimia coralii sp. nov., a marine bacterium isolated from coral surrounding seawater.</title>
        <authorList>
            <person name="Liu X."/>
            <person name="Liu S."/>
            <person name="Sun H."/>
            <person name="Zhang Y."/>
        </authorList>
    </citation>
    <scope>NUCLEOTIDE SEQUENCE [LARGE SCALE GENOMIC DNA]</scope>
    <source>
        <strain evidence="2 3">D5M38</strain>
    </source>
</reference>
<dbReference type="Gene3D" id="3.30.420.40">
    <property type="match status" value="2"/>
</dbReference>
<accession>A0ABU8QIW2</accession>
<dbReference type="SUPFAM" id="SSF53067">
    <property type="entry name" value="Actin-like ATPase domain"/>
    <property type="match status" value="1"/>
</dbReference>
<dbReference type="SUPFAM" id="SSF46785">
    <property type="entry name" value="Winged helix' DNA-binding domain"/>
    <property type="match status" value="1"/>
</dbReference>
<dbReference type="PROSITE" id="PS01125">
    <property type="entry name" value="ROK"/>
    <property type="match status" value="1"/>
</dbReference>